<accession>A0A8X6JXV8</accession>
<feature type="compositionally biased region" description="Polar residues" evidence="1">
    <location>
        <begin position="104"/>
        <end position="115"/>
    </location>
</feature>
<feature type="domain" description="Spidroin N-terminal" evidence="3">
    <location>
        <begin position="410"/>
        <end position="523"/>
    </location>
</feature>
<name>A0A8X6JXV8_9ARAC</name>
<dbReference type="OrthoDB" id="6437789at2759"/>
<dbReference type="Proteomes" id="UP000886998">
    <property type="component" value="Unassembled WGS sequence"/>
</dbReference>
<evidence type="ECO:0000313" key="5">
    <source>
        <dbReference type="Proteomes" id="UP000886998"/>
    </source>
</evidence>
<feature type="compositionally biased region" description="Basic and acidic residues" evidence="1">
    <location>
        <begin position="125"/>
        <end position="138"/>
    </location>
</feature>
<feature type="region of interest" description="Disordered" evidence="1">
    <location>
        <begin position="26"/>
        <end position="362"/>
    </location>
</feature>
<proteinExistence type="predicted"/>
<feature type="compositionally biased region" description="Basic residues" evidence="1">
    <location>
        <begin position="197"/>
        <end position="208"/>
    </location>
</feature>
<organism evidence="4 5">
    <name type="scientific">Trichonephila inaurata madagascariensis</name>
    <dbReference type="NCBI Taxonomy" id="2747483"/>
    <lineage>
        <taxon>Eukaryota</taxon>
        <taxon>Metazoa</taxon>
        <taxon>Ecdysozoa</taxon>
        <taxon>Arthropoda</taxon>
        <taxon>Chelicerata</taxon>
        <taxon>Arachnida</taxon>
        <taxon>Araneae</taxon>
        <taxon>Araneomorphae</taxon>
        <taxon>Entelegynae</taxon>
        <taxon>Araneoidea</taxon>
        <taxon>Nephilidae</taxon>
        <taxon>Trichonephila</taxon>
        <taxon>Trichonephila inaurata</taxon>
    </lineage>
</organism>
<feature type="compositionally biased region" description="Low complexity" evidence="1">
    <location>
        <begin position="70"/>
        <end position="89"/>
    </location>
</feature>
<evidence type="ECO:0000259" key="3">
    <source>
        <dbReference type="Pfam" id="PF16763"/>
    </source>
</evidence>
<comment type="caution">
    <text evidence="4">The sequence shown here is derived from an EMBL/GenBank/DDBJ whole genome shotgun (WGS) entry which is preliminary data.</text>
</comment>
<dbReference type="AlphaFoldDB" id="A0A8X6JXV8"/>
<feature type="compositionally biased region" description="Polar residues" evidence="1">
    <location>
        <begin position="324"/>
        <end position="335"/>
    </location>
</feature>
<evidence type="ECO:0000256" key="1">
    <source>
        <dbReference type="SAM" id="MobiDB-lite"/>
    </source>
</evidence>
<keyword evidence="5" id="KW-1185">Reference proteome</keyword>
<keyword evidence="2" id="KW-0732">Signal</keyword>
<feature type="compositionally biased region" description="Polar residues" evidence="1">
    <location>
        <begin position="282"/>
        <end position="293"/>
    </location>
</feature>
<protein>
    <submittedName>
        <fullName evidence="4">Spidroin 4A variant 1</fullName>
    </submittedName>
</protein>
<feature type="compositionally biased region" description="Basic and acidic residues" evidence="1">
    <location>
        <begin position="153"/>
        <end position="166"/>
    </location>
</feature>
<gene>
    <name evidence="4" type="primary">Spidroin4A1</name>
    <name evidence="4" type="ORF">TNIN_600181</name>
</gene>
<sequence length="1060" mass="121868">MGWLSHVPLLICFIGIYFQTVHSYPGQDSTNQSASVQSSQTNGTRGYQSNLQQDSGRLSQNQNNPDDKSGQSPSQNNPQQKSNGQNPNQRNEHHRFHGPDSSERYSPQESNGQNLNERHVHHHFYRPDSNEKHPHQESDGQDPNQRNEHHHFYRPDSNERYPHQESDEQNPNQRHGHHHFYRPDSNERHSSQEPRAKKPKTREKHHHFFGPNPNERHSSQESDEPNPNQGNEHHHFFGPNPNERYPSQESDGQTPKHKSDGQTPNHSNEHHHFYGPNPNERFPSQESDGQTPNHSDEHHHFYGPNPNESNEHHHFYGPNPNERFPSQESDGQTPNHRNEHHHFYGPNPNERFPSQESDGQNTNQSYKYQVFYGSEPYELYSSHSSHHLALPGHEETNGFVSNNPLGFNSIGDKFAKEFVTAVIENPKFGKGAETDFTEVTFALTNAINLLRTAFNAPREQKRTIMIAFAATISELIVIECRDNLTIEEKVGIISNALKIAYLKTTGHINYSLITEVSYLVIIFLGETRSKPSIDIRRLFPGFPGLIFLPKLFQPRFTFDVRLIRYMYGHPKQFGFNIPETDGIPEEEVPGQNYTVYFPFLKRFLQEEENLYPLYPYQNISEGAYQLLFPELYELRPHERREYLYKYGKYGFQPGKNPYDVVLHRHPGKKKGHYNVRHHIRRFKRPHRKHRESEPENISVISSEENTEGTTIQPITEKSTQEMMTKIVTDSSGRTTVVNAPVIPIISESTTTEIRTEIVTDSNGDTTKVNVPVKTTPNMPERTMSEMRTEIVTDSSGRTKKINVPVKTSTPTTTTSEMMTEIVTDSYGRTTKVTVPVRTVNPNTSERTTPEMMTEIVMDSSGRTTKINIPVRTTIPFNDQGTSPTGTGISAKTAKETKTSQELLKTTTYHTNEKGQEITNPSNQKQLTITPTQKPKFTNMVTNVFNMNTTIETTRKNTEGMKTPFEYSHITFTSENTATARHYGTTSPSDMATKELSVNLETLFGRNPPDSFQIHVKISHDSRGKEYLKIYIPFRNIHRDIHISYKKFIHFLRNIYIDISM</sequence>
<dbReference type="EMBL" id="BMAV01028256">
    <property type="protein sequence ID" value="GFS66774.1"/>
    <property type="molecule type" value="Genomic_DNA"/>
</dbReference>
<reference evidence="4" key="1">
    <citation type="submission" date="2020-08" db="EMBL/GenBank/DDBJ databases">
        <title>Multicomponent nature underlies the extraordinary mechanical properties of spider dragline silk.</title>
        <authorList>
            <person name="Kono N."/>
            <person name="Nakamura H."/>
            <person name="Mori M."/>
            <person name="Yoshida Y."/>
            <person name="Ohtoshi R."/>
            <person name="Malay A.D."/>
            <person name="Moran D.A.P."/>
            <person name="Tomita M."/>
            <person name="Numata K."/>
            <person name="Arakawa K."/>
        </authorList>
    </citation>
    <scope>NUCLEOTIDE SEQUENCE</scope>
</reference>
<feature type="compositionally biased region" description="Polar residues" evidence="1">
    <location>
        <begin position="352"/>
        <end position="362"/>
    </location>
</feature>
<dbReference type="Pfam" id="PF16763">
    <property type="entry name" value="Spidroin_N"/>
    <property type="match status" value="1"/>
</dbReference>
<dbReference type="Gene3D" id="1.10.274.70">
    <property type="match status" value="1"/>
</dbReference>
<feature type="signal peptide" evidence="2">
    <location>
        <begin position="1"/>
        <end position="23"/>
    </location>
</feature>
<evidence type="ECO:0000256" key="2">
    <source>
        <dbReference type="SAM" id="SignalP"/>
    </source>
</evidence>
<dbReference type="InterPro" id="IPR031913">
    <property type="entry name" value="Spidroin_N"/>
</dbReference>
<feature type="compositionally biased region" description="Polar residues" evidence="1">
    <location>
        <begin position="26"/>
        <end position="64"/>
    </location>
</feature>
<evidence type="ECO:0000313" key="4">
    <source>
        <dbReference type="EMBL" id="GFS66774.1"/>
    </source>
</evidence>
<feature type="compositionally biased region" description="Basic and acidic residues" evidence="1">
    <location>
        <begin position="181"/>
        <end position="196"/>
    </location>
</feature>
<dbReference type="InterPro" id="IPR038243">
    <property type="entry name" value="Spidroin_N_sf"/>
</dbReference>
<feature type="chain" id="PRO_5036470507" evidence="2">
    <location>
        <begin position="24"/>
        <end position="1060"/>
    </location>
</feature>